<comment type="caution">
    <text evidence="2">The sequence shown here is derived from an EMBL/GenBank/DDBJ whole genome shotgun (WGS) entry which is preliminary data.</text>
</comment>
<evidence type="ECO:0000313" key="3">
    <source>
        <dbReference type="Proteomes" id="UP000534186"/>
    </source>
</evidence>
<dbReference type="AlphaFoldDB" id="A0A7Y9NQ66"/>
<accession>A0A7Y9NQ66</accession>
<evidence type="ECO:0000256" key="1">
    <source>
        <dbReference type="SAM" id="Phobius"/>
    </source>
</evidence>
<protein>
    <submittedName>
        <fullName evidence="2">Uncharacterized protein</fullName>
    </submittedName>
</protein>
<evidence type="ECO:0000313" key="2">
    <source>
        <dbReference type="EMBL" id="NYF53530.1"/>
    </source>
</evidence>
<feature type="transmembrane region" description="Helical" evidence="1">
    <location>
        <begin position="329"/>
        <end position="349"/>
    </location>
</feature>
<feature type="transmembrane region" description="Helical" evidence="1">
    <location>
        <begin position="99"/>
        <end position="126"/>
    </location>
</feature>
<organism evidence="2 3">
    <name type="scientific">Tunturiibacter lichenicola</name>
    <dbReference type="NCBI Taxonomy" id="2051959"/>
    <lineage>
        <taxon>Bacteria</taxon>
        <taxon>Pseudomonadati</taxon>
        <taxon>Acidobacteriota</taxon>
        <taxon>Terriglobia</taxon>
        <taxon>Terriglobales</taxon>
        <taxon>Acidobacteriaceae</taxon>
        <taxon>Tunturiibacter</taxon>
    </lineage>
</organism>
<sequence length="502" mass="56767">MTLRPSALCELLCLALLRGASWLVPGRQREAWWREWRAELWHVRRAYAAEYGLWWMAEREAAAFCLGAFPDALCFREQFKQRRIRLATTMGSATQCVQVLFGLIAISYGVAMLLPDVLAILHFSAYRDTRNLMLLRDEHSSDDSVPTITAPQYQVWKGRRQELFSGFAYYQIAQQPMVLENSVSVTPLVGSIASMSSNLFSLLGLRVRFSREAPGSLPRLILSERMWKRRFRGDPHIFGRVVKVGSNPAMVSGVVSTGAWRLPGQVDAWLLLPQDMGFSKDLGFVVARLQRSHAEWGEGWHMSAPTPAGTADDFFCQSLTERTRGPGDVFLFAVLLACLALPATTSLPLGEYRASSRRVSWFTRVRRWSFLGCKLALLLPIVYFVSLDLAHIRSGMDPVTSEYIQLMSAFSVCLFGLRWSLRDQRQRCPVCLGKLSNPARVGQPSRSFLAWNGTELICVSGHGLLHVPEMATSWFSEQRWLYLDASWEVLFTEPAFETPGYF</sequence>
<dbReference type="Proteomes" id="UP000534186">
    <property type="component" value="Unassembled WGS sequence"/>
</dbReference>
<proteinExistence type="predicted"/>
<reference evidence="2 3" key="1">
    <citation type="submission" date="2020-07" db="EMBL/GenBank/DDBJ databases">
        <title>Genomic Encyclopedia of Type Strains, Phase IV (KMG-V): Genome sequencing to study the core and pangenomes of soil and plant-associated prokaryotes.</title>
        <authorList>
            <person name="Whitman W."/>
        </authorList>
    </citation>
    <scope>NUCLEOTIDE SEQUENCE [LARGE SCALE GENOMIC DNA]</scope>
    <source>
        <strain evidence="2 3">M8UP30</strain>
    </source>
</reference>
<keyword evidence="1" id="KW-0812">Transmembrane</keyword>
<name>A0A7Y9NQ66_9BACT</name>
<keyword evidence="1" id="KW-1133">Transmembrane helix</keyword>
<gene>
    <name evidence="2" type="ORF">HDF12_003929</name>
</gene>
<keyword evidence="1" id="KW-0472">Membrane</keyword>
<feature type="transmembrane region" description="Helical" evidence="1">
    <location>
        <begin position="369"/>
        <end position="391"/>
    </location>
</feature>
<feature type="transmembrane region" description="Helical" evidence="1">
    <location>
        <begin position="403"/>
        <end position="421"/>
    </location>
</feature>
<dbReference type="EMBL" id="JACCCV010000002">
    <property type="protein sequence ID" value="NYF53530.1"/>
    <property type="molecule type" value="Genomic_DNA"/>
</dbReference>